<dbReference type="InterPro" id="IPR055343">
    <property type="entry name" value="CREG_beta-barrel"/>
</dbReference>
<accession>A0A1X7AF21</accession>
<dbReference type="PANTHER" id="PTHR13343">
    <property type="entry name" value="CREG1 PROTEIN"/>
    <property type="match status" value="1"/>
</dbReference>
<dbReference type="InterPro" id="IPR019595">
    <property type="entry name" value="DUF2470"/>
</dbReference>
<keyword evidence="4" id="KW-1185">Reference proteome</keyword>
<proteinExistence type="predicted"/>
<dbReference type="SUPFAM" id="SSF50475">
    <property type="entry name" value="FMN-binding split barrel"/>
    <property type="match status" value="1"/>
</dbReference>
<evidence type="ECO:0000313" key="4">
    <source>
        <dbReference type="Proteomes" id="UP000196573"/>
    </source>
</evidence>
<dbReference type="InterPro" id="IPR037119">
    <property type="entry name" value="Haem_oxidase_HugZ-like_sf"/>
</dbReference>
<reference evidence="3 4" key="1">
    <citation type="submission" date="2017-03" db="EMBL/GenBank/DDBJ databases">
        <authorList>
            <person name="Afonso C.L."/>
            <person name="Miller P.J."/>
            <person name="Scott M.A."/>
            <person name="Spackman E."/>
            <person name="Goraichik I."/>
            <person name="Dimitrov K.M."/>
            <person name="Suarez D.L."/>
            <person name="Swayne D.E."/>
        </authorList>
    </citation>
    <scope>NUCLEOTIDE SEQUENCE [LARGE SCALE GENOMIC DNA]</scope>
    <source>
        <strain evidence="3">SB41UT1</strain>
    </source>
</reference>
<dbReference type="Pfam" id="PF13883">
    <property type="entry name" value="CREG_beta-barrel"/>
    <property type="match status" value="1"/>
</dbReference>
<evidence type="ECO:0000259" key="2">
    <source>
        <dbReference type="Pfam" id="PF13883"/>
    </source>
</evidence>
<organism evidence="3 4">
    <name type="scientific">Parendozoicomonas haliclonae</name>
    <dbReference type="NCBI Taxonomy" id="1960125"/>
    <lineage>
        <taxon>Bacteria</taxon>
        <taxon>Pseudomonadati</taxon>
        <taxon>Pseudomonadota</taxon>
        <taxon>Gammaproteobacteria</taxon>
        <taxon>Oceanospirillales</taxon>
        <taxon>Endozoicomonadaceae</taxon>
        <taxon>Parendozoicomonas</taxon>
    </lineage>
</organism>
<dbReference type="Gene3D" id="2.30.110.10">
    <property type="entry name" value="Electron Transport, Fmn-binding Protein, Chain A"/>
    <property type="match status" value="1"/>
</dbReference>
<evidence type="ECO:0000259" key="1">
    <source>
        <dbReference type="Pfam" id="PF10615"/>
    </source>
</evidence>
<feature type="domain" description="CREG-like beta-barrel" evidence="2">
    <location>
        <begin position="5"/>
        <end position="145"/>
    </location>
</feature>
<name>A0A1X7AF21_9GAMM</name>
<gene>
    <name evidence="3" type="ORF">EHSB41UT_00467</name>
</gene>
<feature type="domain" description="DUF2470" evidence="1">
    <location>
        <begin position="161"/>
        <end position="231"/>
    </location>
</feature>
<dbReference type="OrthoDB" id="9776211at2"/>
<sequence length="235" mass="26383">MSDKTLSAQQAREFLRTEYHGVLSTQSRVLEGYPFGSVVPYCLDGDGYPVLQISTLAQHTRNIDKNSKVSLIIAQSGMDDVQTGARLTWVGDAEQITDEETIERYYQFFPEARGYHKTHEFNFYRIVPVRNRYIGGFGDIHWLENDLIVEPNPFAGAVEHGVVSHMNDDHGDAIVKYCVNAGIELPEGSKPQMAGVDQFGMNIRFDQKIVRIPFAEKAEEAGDIRRILVAMAKAA</sequence>
<evidence type="ECO:0000313" key="3">
    <source>
        <dbReference type="EMBL" id="SMA34904.1"/>
    </source>
</evidence>
<dbReference type="RefSeq" id="WP_087106481.1">
    <property type="nucleotide sequence ID" value="NZ_CBCSCN010000004.1"/>
</dbReference>
<dbReference type="Gene3D" id="3.20.180.10">
    <property type="entry name" value="PNP-oxidase-like"/>
    <property type="match status" value="1"/>
</dbReference>
<dbReference type="GO" id="GO:0005737">
    <property type="term" value="C:cytoplasm"/>
    <property type="evidence" value="ECO:0007669"/>
    <property type="project" value="UniProtKB-ARBA"/>
</dbReference>
<dbReference type="PANTHER" id="PTHR13343:SF17">
    <property type="entry name" value="CELLULAR REPRESSOR OF E1A-STIMULATED GENES, ISOFORM A"/>
    <property type="match status" value="1"/>
</dbReference>
<dbReference type="InterPro" id="IPR012349">
    <property type="entry name" value="Split_barrel_FMN-bd"/>
</dbReference>
<dbReference type="AlphaFoldDB" id="A0A1X7AF21"/>
<protein>
    <submittedName>
        <fullName evidence="3">Pyridoxamine 5'-phosphate oxidase</fullName>
    </submittedName>
</protein>
<dbReference type="Pfam" id="PF10615">
    <property type="entry name" value="DUF2470"/>
    <property type="match status" value="1"/>
</dbReference>
<dbReference type="EMBL" id="FWPT01000001">
    <property type="protein sequence ID" value="SMA34904.1"/>
    <property type="molecule type" value="Genomic_DNA"/>
</dbReference>
<dbReference type="Proteomes" id="UP000196573">
    <property type="component" value="Unassembled WGS sequence"/>
</dbReference>